<evidence type="ECO:0000256" key="1">
    <source>
        <dbReference type="SAM" id="Phobius"/>
    </source>
</evidence>
<proteinExistence type="predicted"/>
<keyword evidence="1" id="KW-0812">Transmembrane</keyword>
<evidence type="ECO:0000313" key="3">
    <source>
        <dbReference type="Proteomes" id="UP000282323"/>
    </source>
</evidence>
<keyword evidence="1" id="KW-0472">Membrane</keyword>
<dbReference type="EMBL" id="REGA01000002">
    <property type="protein sequence ID" value="RQG97064.1"/>
    <property type="molecule type" value="Genomic_DNA"/>
</dbReference>
<dbReference type="AlphaFoldDB" id="A0A3N6M8R3"/>
<evidence type="ECO:0000313" key="2">
    <source>
        <dbReference type="EMBL" id="RQG97064.1"/>
    </source>
</evidence>
<dbReference type="Proteomes" id="UP000282323">
    <property type="component" value="Unassembled WGS sequence"/>
</dbReference>
<feature type="transmembrane region" description="Helical" evidence="1">
    <location>
        <begin position="44"/>
        <end position="63"/>
    </location>
</feature>
<dbReference type="OrthoDB" id="203022at2157"/>
<gene>
    <name evidence="2" type="ORF">EA473_03015</name>
</gene>
<keyword evidence="3" id="KW-1185">Reference proteome</keyword>
<keyword evidence="1" id="KW-1133">Transmembrane helix</keyword>
<dbReference type="RefSeq" id="WP_124194183.1">
    <property type="nucleotide sequence ID" value="NZ_REGA01000002.1"/>
</dbReference>
<reference evidence="2 3" key="1">
    <citation type="submission" date="2018-10" db="EMBL/GenBank/DDBJ databases">
        <title>Natrarchaeobius chitinivorans gen. nov., sp. nov., and Natrarchaeobius haloalkaliphilus sp. nov., alkaliphilic, chitin-utilizing haloarchaea from hypersaline alkaline lakes.</title>
        <authorList>
            <person name="Sorokin D.Y."/>
            <person name="Elcheninov A.G."/>
            <person name="Kostrikina N.A."/>
            <person name="Bale N.J."/>
            <person name="Sinninghe Damste J.S."/>
            <person name="Khijniak T.V."/>
            <person name="Kublanov I.V."/>
            <person name="Toshchakov S.V."/>
        </authorList>
    </citation>
    <scope>NUCLEOTIDE SEQUENCE [LARGE SCALE GENOMIC DNA]</scope>
    <source>
        <strain evidence="2 3">AArcht4T</strain>
    </source>
</reference>
<name>A0A3N6M8R3_NATCH</name>
<organism evidence="2 3">
    <name type="scientific">Natrarchaeobius chitinivorans</name>
    <dbReference type="NCBI Taxonomy" id="1679083"/>
    <lineage>
        <taxon>Archaea</taxon>
        <taxon>Methanobacteriati</taxon>
        <taxon>Methanobacteriota</taxon>
        <taxon>Stenosarchaea group</taxon>
        <taxon>Halobacteria</taxon>
        <taxon>Halobacteriales</taxon>
        <taxon>Natrialbaceae</taxon>
        <taxon>Natrarchaeobius</taxon>
    </lineage>
</organism>
<comment type="caution">
    <text evidence="2">The sequence shown here is derived from an EMBL/GenBank/DDBJ whole genome shotgun (WGS) entry which is preliminary data.</text>
</comment>
<sequence>MADCPTSQKAVSGFLALLTILWLPYVLADWTLFDALGTEGGVMLGTLVFILGVYDIAQTAGVVEYPGE</sequence>
<protein>
    <submittedName>
        <fullName evidence="2">Uncharacterized protein</fullName>
    </submittedName>
</protein>
<accession>A0A3N6M8R3</accession>